<evidence type="ECO:0000256" key="5">
    <source>
        <dbReference type="ARBA" id="ARBA00022741"/>
    </source>
</evidence>
<evidence type="ECO:0000256" key="2">
    <source>
        <dbReference type="ARBA" id="ARBA00006209"/>
    </source>
</evidence>
<keyword evidence="6 10" id="KW-0418">Kinase</keyword>
<evidence type="ECO:0000313" key="10">
    <source>
        <dbReference type="EMBL" id="KAF7322390.1"/>
    </source>
</evidence>
<evidence type="ECO:0000259" key="8">
    <source>
        <dbReference type="PROSITE" id="PS50290"/>
    </source>
</evidence>
<reference evidence="10" key="1">
    <citation type="submission" date="2020-05" db="EMBL/GenBank/DDBJ databases">
        <title>Mycena genomes resolve the evolution of fungal bioluminescence.</title>
        <authorList>
            <person name="Tsai I.J."/>
        </authorList>
    </citation>
    <scope>NUCLEOTIDE SEQUENCE</scope>
    <source>
        <strain evidence="10">110903Hualien_Pintung</strain>
    </source>
</reference>
<dbReference type="InterPro" id="IPR045495">
    <property type="entry name" value="PI4K_N"/>
</dbReference>
<comment type="similarity">
    <text evidence="2">Belongs to the PI3/PI4-kinase family. Type III PI4K subfamily.</text>
</comment>
<dbReference type="SUPFAM" id="SSF48371">
    <property type="entry name" value="ARM repeat"/>
    <property type="match status" value="2"/>
</dbReference>
<dbReference type="InterPro" id="IPR000403">
    <property type="entry name" value="PI3/4_kinase_cat_dom"/>
</dbReference>
<dbReference type="FunFam" id="1.25.40.70:FF:000011">
    <property type="entry name" value="Phosphatidylinositol 4-kinase alpha"/>
    <property type="match status" value="1"/>
</dbReference>
<feature type="domain" description="PI3K/PI4K catalytic" evidence="8">
    <location>
        <begin position="1697"/>
        <end position="1981"/>
    </location>
</feature>
<dbReference type="InterPro" id="IPR011009">
    <property type="entry name" value="Kinase-like_dom_sf"/>
</dbReference>
<feature type="domain" description="PIK helical" evidence="9">
    <location>
        <begin position="1407"/>
        <end position="1594"/>
    </location>
</feature>
<dbReference type="Gene3D" id="3.30.1010.10">
    <property type="entry name" value="Phosphatidylinositol 3-kinase Catalytic Subunit, Chain A, domain 4"/>
    <property type="match status" value="1"/>
</dbReference>
<evidence type="ECO:0000256" key="6">
    <source>
        <dbReference type="ARBA" id="ARBA00022777"/>
    </source>
</evidence>
<protein>
    <recommendedName>
        <fullName evidence="3">1-phosphatidylinositol 4-kinase</fullName>
        <ecNumber evidence="3">2.7.1.67</ecNumber>
    </recommendedName>
</protein>
<dbReference type="PANTHER" id="PTHR10048">
    <property type="entry name" value="PHOSPHATIDYLINOSITOL KINASE"/>
    <property type="match status" value="1"/>
</dbReference>
<sequence>MDCLEFNIHQRILSDIASNVSDAADDLSYAQDIITAKVQTRADPADAVLVNGNGHASPEEQDREPRVFMSASRVHCNIAFGELVVNFPQVHIDNAIDTLMPALMDVLRDVPYIDFDKCLSWDEWSLPDQLVFSTVSALLRISTSNAKYSDAATQAIFSFISRIVEEINTASSLDTLTQLTPALHGLYRAISSTSFQWTITQWRELAHQLGGLCVPEFVDRLNHLLADILQKDNTDAETLHFVQTFMSRYVSHGRPLSGYFIVCCVIETNWTVLAQVLVPPETSPQGPFSEAAAANKSWVALMRHAASELDIKDLQIEDALRKTVEYSMKCFGDLYVQIQEMESEPSLDTYAYETMSESLKLASICSIAIQKLDEGLYSRLLLLLSDQSPISDNLVQEAALKATIVLVHNFPDIAGNMATHLRRFVTSPLPIFEFEFASETRAPPPLAAAAKCLAVCIKLAPGDDLIMSNMYSLLNYIAATSKEIFESSSSTQLMSNPLYSGQDHATLQSVETGLRGLSEEEKRLIGISTISVVTRLALEFKMEEVTRLTISMLLQRLRSAEPTVEAAIAYNLVDLALSAPESAFIDIIRVFSVINRSANPDDPRFSNNMVLAAQTRLAQELHRRPELYEIYLVELLTLFADKGVAIQNLKIANHHVKTDDMIEQLASLLLPIDALLAHEDFTPQTNAETAIISLFRNMWFLCILFGFTSNDEEDSAMEWQRPALSRIAAKTPATVLEESHDSVASNVEYNSVIRQDYAHTIISKHKSSLTTHISLRASDIRSLSTGQIIFLLTMHDMESMRSAAGLTSSLVSYFINDSLNKHPGLSACMESIAEKVIRGCVSSLNAQAAQQALPECLSAELRTLLVCSTHRIAKARDIASKFLNRLITSFPSLMCDPPLVFAILEVLTLLRRACENEFLDEYNPTYEFHSDRTGIKLQLTDSYTVRNEILGQLHRNANTWFELALGRAPVELQSTLQKYLSGNSATGAEWTELGASVAEQFGKSIKPVQRQAVSLANLSKMKTDGAKWLASQIASKGYFAGEAAGIRLASRQGADQLEKLPPQAAPSAEIQALKAKMARTFEEIRSKVSNATVQDLKRLLFRCAATLISLPKCDFELLHYLVALPFEVSTPSAVAAGIEIWTWTIAEKPDIEVGLMGEVLTAWSDTIRQEKGIFSTSLKVCYLFVVISSAADLDHSYDDPFYHPIEYSPTDKETIDREMLNARRLLTPHALVLQMLFSRLQAARYRRPGVMFLIQHLILRSARASKQLSTHALAREPRFSFLLFGFETLKSSHLDSYCENLLRESLYNVAYSWFAVRPQWSFGANRVQVDADIKVVNEFLSYLQTDAVRGSAAISSLSLAQSETRTAEFTAKLRSLNIPLKLLVENELNRLGVWANPINDPKRGTDHVERGLLETSWAAVARTVWAIDPAIAVHLPERFKSAIVVRNEVTKLVRSSTRDVLDIPEALPFLLGDKIETGVRRDLKHLLLWAPVPPVIANTFFEPRFKSDPLVLQYAQRVLEQHPVDLTFFFVPQVVQALRYDELGYVSRFIFETAKISQLFCHQIIWNMKANCYKDDAAEMEDPMKPALDKMTDQVVSSLSGDARAFYDREFGFFNEVTSISGKLKPYIKKTKPEKKAKIDEEMAKIVVDIGVYLPSNPDGIVVDIDKKSGRPLQSHAKAPFMATFKVRKDMIVVNENPESLLDGNDTVKTRVEYDVWQQAIFKVGDDCRQDVLALQVIAMFKNIFESVGLTLYLFPYRVTATAPGCGVIDVVPNATSRDEMGRAKVNDLLDFFIAKYGGQDTVAFQRARLNFIQSMAAYSVACYILQIKDRHNGNIMIDGEGHIVHIDFGFLFDIDESFLAASLLPLLIYSRRDVHAPEYGVKFEPHSFKLNHEMVLLMGGRYSQGYQLFQNLTVKAFLAIRPHADQLIDTVQLMLDTGLPSFKGEPTIKRLRERFALGLGERQAAEWMMSVIKNAHENVRSTAYDEFQRLQNGIPYK</sequence>
<dbReference type="Gene3D" id="1.25.40.70">
    <property type="entry name" value="Phosphatidylinositol 3-kinase, accessory domain (PIK)"/>
    <property type="match status" value="1"/>
</dbReference>
<dbReference type="Pfam" id="PF19274">
    <property type="entry name" value="PI4K_N"/>
    <property type="match status" value="3"/>
</dbReference>
<comment type="caution">
    <text evidence="10">The sequence shown here is derived from an EMBL/GenBank/DDBJ whole genome shotgun (WGS) entry which is preliminary data.</text>
</comment>
<evidence type="ECO:0000256" key="3">
    <source>
        <dbReference type="ARBA" id="ARBA00012169"/>
    </source>
</evidence>
<dbReference type="PROSITE" id="PS00916">
    <property type="entry name" value="PI3_4_KINASE_2"/>
    <property type="match status" value="1"/>
</dbReference>
<name>A0A8H6TVA0_MYCCL</name>
<gene>
    <name evidence="10" type="ORF">HMN09_00016900</name>
</gene>
<comment type="catalytic activity">
    <reaction evidence="1">
        <text>a 1,2-diacyl-sn-glycero-3-phospho-(1D-myo-inositol) + ATP = a 1,2-diacyl-sn-glycero-3-phospho-(1D-myo-inositol 4-phosphate) + ADP + H(+)</text>
        <dbReference type="Rhea" id="RHEA:19877"/>
        <dbReference type="ChEBI" id="CHEBI:15378"/>
        <dbReference type="ChEBI" id="CHEBI:30616"/>
        <dbReference type="ChEBI" id="CHEBI:57880"/>
        <dbReference type="ChEBI" id="CHEBI:58178"/>
        <dbReference type="ChEBI" id="CHEBI:456216"/>
        <dbReference type="EC" id="2.7.1.67"/>
    </reaction>
</comment>
<keyword evidence="4" id="KW-0808">Transferase</keyword>
<dbReference type="InterPro" id="IPR036940">
    <property type="entry name" value="PI3/4_kinase_cat_sf"/>
</dbReference>
<dbReference type="Gene3D" id="1.10.1070.11">
    <property type="entry name" value="Phosphatidylinositol 3-/4-kinase, catalytic domain"/>
    <property type="match status" value="1"/>
</dbReference>
<dbReference type="SMART" id="SM00146">
    <property type="entry name" value="PI3Kc"/>
    <property type="match status" value="1"/>
</dbReference>
<dbReference type="Proteomes" id="UP000613580">
    <property type="component" value="Unassembled WGS sequence"/>
</dbReference>
<dbReference type="GO" id="GO:0046854">
    <property type="term" value="P:phosphatidylinositol phosphate biosynthetic process"/>
    <property type="evidence" value="ECO:0007669"/>
    <property type="project" value="InterPro"/>
</dbReference>
<evidence type="ECO:0000313" key="11">
    <source>
        <dbReference type="Proteomes" id="UP000613580"/>
    </source>
</evidence>
<dbReference type="FunFam" id="3.30.1010.10:FF:000014">
    <property type="entry name" value="Phosphatidylinositol 4-kinase STT4"/>
    <property type="match status" value="1"/>
</dbReference>
<dbReference type="GO" id="GO:0004430">
    <property type="term" value="F:1-phosphatidylinositol 4-kinase activity"/>
    <property type="evidence" value="ECO:0007669"/>
    <property type="project" value="UniProtKB-EC"/>
</dbReference>
<dbReference type="PANTHER" id="PTHR10048:SF15">
    <property type="entry name" value="PHOSPHATIDYLINOSITOL 4-KINASE ALPHA"/>
    <property type="match status" value="1"/>
</dbReference>
<dbReference type="PROSITE" id="PS51545">
    <property type="entry name" value="PIK_HELICAL"/>
    <property type="match status" value="1"/>
</dbReference>
<accession>A0A8H6TVA0</accession>
<dbReference type="InterPro" id="IPR015433">
    <property type="entry name" value="PI3/4_kinase"/>
</dbReference>
<dbReference type="GO" id="GO:0005524">
    <property type="term" value="F:ATP binding"/>
    <property type="evidence" value="ECO:0007669"/>
    <property type="project" value="UniProtKB-KW"/>
</dbReference>
<evidence type="ECO:0000256" key="7">
    <source>
        <dbReference type="ARBA" id="ARBA00022840"/>
    </source>
</evidence>
<dbReference type="CDD" id="cd05167">
    <property type="entry name" value="PI4Kc_III_alpha"/>
    <property type="match status" value="1"/>
</dbReference>
<dbReference type="EMBL" id="JACAZE010000001">
    <property type="protein sequence ID" value="KAF7322390.1"/>
    <property type="molecule type" value="Genomic_DNA"/>
</dbReference>
<evidence type="ECO:0000256" key="4">
    <source>
        <dbReference type="ARBA" id="ARBA00022679"/>
    </source>
</evidence>
<dbReference type="OrthoDB" id="10264149at2759"/>
<dbReference type="Pfam" id="PF00613">
    <property type="entry name" value="PI3Ka"/>
    <property type="match status" value="1"/>
</dbReference>
<evidence type="ECO:0000259" key="9">
    <source>
        <dbReference type="PROSITE" id="PS51545"/>
    </source>
</evidence>
<dbReference type="InterPro" id="IPR018936">
    <property type="entry name" value="PI3/4_kinase_CS"/>
</dbReference>
<keyword evidence="5" id="KW-0547">Nucleotide-binding</keyword>
<dbReference type="PROSITE" id="PS50290">
    <property type="entry name" value="PI3_4_KINASE_3"/>
    <property type="match status" value="1"/>
</dbReference>
<organism evidence="10 11">
    <name type="scientific">Mycena chlorophos</name>
    <name type="common">Agaric fungus</name>
    <name type="synonym">Agaricus chlorophos</name>
    <dbReference type="NCBI Taxonomy" id="658473"/>
    <lineage>
        <taxon>Eukaryota</taxon>
        <taxon>Fungi</taxon>
        <taxon>Dikarya</taxon>
        <taxon>Basidiomycota</taxon>
        <taxon>Agaricomycotina</taxon>
        <taxon>Agaricomycetes</taxon>
        <taxon>Agaricomycetidae</taxon>
        <taxon>Agaricales</taxon>
        <taxon>Marasmiineae</taxon>
        <taxon>Mycenaceae</taxon>
        <taxon>Mycena</taxon>
    </lineage>
</organism>
<dbReference type="InterPro" id="IPR042236">
    <property type="entry name" value="PI3K_accessory_sf"/>
</dbReference>
<dbReference type="Pfam" id="PF00454">
    <property type="entry name" value="PI3_PI4_kinase"/>
    <property type="match status" value="1"/>
</dbReference>
<dbReference type="InterPro" id="IPR001263">
    <property type="entry name" value="PI3K_accessory_dom"/>
</dbReference>
<dbReference type="PROSITE" id="PS00915">
    <property type="entry name" value="PI3_4_KINASE_1"/>
    <property type="match status" value="1"/>
</dbReference>
<keyword evidence="7" id="KW-0067">ATP-binding</keyword>
<proteinExistence type="inferred from homology"/>
<dbReference type="SUPFAM" id="SSF56112">
    <property type="entry name" value="Protein kinase-like (PK-like)"/>
    <property type="match status" value="1"/>
</dbReference>
<dbReference type="SMART" id="SM00145">
    <property type="entry name" value="PI3Ka"/>
    <property type="match status" value="1"/>
</dbReference>
<dbReference type="GO" id="GO:0048015">
    <property type="term" value="P:phosphatidylinositol-mediated signaling"/>
    <property type="evidence" value="ECO:0007669"/>
    <property type="project" value="TreeGrafter"/>
</dbReference>
<dbReference type="EC" id="2.7.1.67" evidence="3"/>
<evidence type="ECO:0000256" key="1">
    <source>
        <dbReference type="ARBA" id="ARBA00001686"/>
    </source>
</evidence>
<dbReference type="InterPro" id="IPR016024">
    <property type="entry name" value="ARM-type_fold"/>
</dbReference>
<keyword evidence="11" id="KW-1185">Reference proteome</keyword>
<dbReference type="GO" id="GO:0005886">
    <property type="term" value="C:plasma membrane"/>
    <property type="evidence" value="ECO:0007669"/>
    <property type="project" value="TreeGrafter"/>
</dbReference>
<dbReference type="GO" id="GO:0005737">
    <property type="term" value="C:cytoplasm"/>
    <property type="evidence" value="ECO:0007669"/>
    <property type="project" value="TreeGrafter"/>
</dbReference>